<dbReference type="InterPro" id="IPR009057">
    <property type="entry name" value="Homeodomain-like_sf"/>
</dbReference>
<feature type="region of interest" description="Disordered" evidence="7">
    <location>
        <begin position="455"/>
        <end position="475"/>
    </location>
</feature>
<evidence type="ECO:0000256" key="6">
    <source>
        <dbReference type="PROSITE-ProRule" id="PRU00169"/>
    </source>
</evidence>
<feature type="modified residue" description="4-aspartylphosphate" evidence="6">
    <location>
        <position position="96"/>
    </location>
</feature>
<comment type="subcellular location">
    <subcellularLocation>
        <location evidence="1">Nucleus</location>
    </subcellularLocation>
</comment>
<dbReference type="GO" id="GO:0003677">
    <property type="term" value="F:DNA binding"/>
    <property type="evidence" value="ECO:0007669"/>
    <property type="project" value="InterPro"/>
</dbReference>
<evidence type="ECO:0000313" key="10">
    <source>
        <dbReference type="Proteomes" id="UP000516314"/>
    </source>
</evidence>
<dbReference type="GO" id="GO:0009736">
    <property type="term" value="P:cytokinin-activated signaling pathway"/>
    <property type="evidence" value="ECO:0007669"/>
    <property type="project" value="InterPro"/>
</dbReference>
<accession>A0A7G2E2M9</accession>
<dbReference type="GO" id="GO:0000160">
    <property type="term" value="P:phosphorelay signal transduction system"/>
    <property type="evidence" value="ECO:0007669"/>
    <property type="project" value="UniProtKB-KW"/>
</dbReference>
<dbReference type="PANTHER" id="PTHR43874:SF98">
    <property type="entry name" value="TWO-COMPONENT RESPONSE REGULATOR ARR19-RELATED"/>
    <property type="match status" value="1"/>
</dbReference>
<organism evidence="9 10">
    <name type="scientific">Arabidopsis thaliana</name>
    <name type="common">Mouse-ear cress</name>
    <dbReference type="NCBI Taxonomy" id="3702"/>
    <lineage>
        <taxon>Eukaryota</taxon>
        <taxon>Viridiplantae</taxon>
        <taxon>Streptophyta</taxon>
        <taxon>Embryophyta</taxon>
        <taxon>Tracheophyta</taxon>
        <taxon>Spermatophyta</taxon>
        <taxon>Magnoliopsida</taxon>
        <taxon>eudicotyledons</taxon>
        <taxon>Gunneridae</taxon>
        <taxon>Pentapetalae</taxon>
        <taxon>rosids</taxon>
        <taxon>malvids</taxon>
        <taxon>Brassicales</taxon>
        <taxon>Brassicaceae</taxon>
        <taxon>Camelineae</taxon>
        <taxon>Arabidopsis</taxon>
    </lineage>
</organism>
<dbReference type="InterPro" id="IPR045279">
    <property type="entry name" value="ARR-like"/>
</dbReference>
<keyword evidence="6" id="KW-0597">Phosphoprotein</keyword>
<keyword evidence="2" id="KW-0902">Two-component regulatory system</keyword>
<dbReference type="InterPro" id="IPR011006">
    <property type="entry name" value="CheY-like_superfamily"/>
</dbReference>
<keyword evidence="5" id="KW-0539">Nucleus</keyword>
<dbReference type="Pfam" id="PF00072">
    <property type="entry name" value="Response_reg"/>
    <property type="match status" value="1"/>
</dbReference>
<dbReference type="SMART" id="SM00448">
    <property type="entry name" value="REC"/>
    <property type="match status" value="1"/>
</dbReference>
<dbReference type="NCBIfam" id="TIGR01557">
    <property type="entry name" value="myb_SHAQKYF"/>
    <property type="match status" value="1"/>
</dbReference>
<evidence type="ECO:0000256" key="7">
    <source>
        <dbReference type="SAM" id="MobiDB-lite"/>
    </source>
</evidence>
<reference evidence="9 10" key="1">
    <citation type="submission" date="2020-09" db="EMBL/GenBank/DDBJ databases">
        <authorList>
            <person name="Ashkenazy H."/>
        </authorList>
    </citation>
    <scope>NUCLEOTIDE SEQUENCE [LARGE SCALE GENOMIC DNA]</scope>
    <source>
        <strain evidence="10">cv. Cdm-0</strain>
    </source>
</reference>
<evidence type="ECO:0000259" key="8">
    <source>
        <dbReference type="PROSITE" id="PS50110"/>
    </source>
</evidence>
<sequence>MLVGKISGYEDNTRSLERETSEITSLLSQFPGNTNVLVVDTNFTTLLNMKQIMKQYAYQGESLSLSLSNYEDLENAEKALAFLTSCKHEINIVIWDFHMPGIDGLQALKSITSKLDLPVVIMSDDNQTESVMKATFYGACDYVVKPVKEEVMANIWQHIVRKRLIFKPDVAPPVQSDPARSDRLDQVKADFKIVEDEPIINETPLITWTEEIQSVQSDLVQANKFDQVNGYSPIMNQDNMFNKAPPKPRMTWTEVIQPVQSNLVQAKEFGQLNDYSQIMNQDSMYNKAATKPQLTWTEEIQPVQSGLVQANEFSKVNGYSQIMNQDSMFNKAATKPQLTWTEEIQPVQSGLVQANEFSQVNGYSQIMNQDSMFNKSATNPRLPWNEVLQPVQSDLVQSNEFSQFSDYSQIMNEDNMFNKAAKKPRMTWSEVFQPVQSHLVPTDGLDRDHFDSITTNGGNGIQNMEKKQGKKPRKPRMTWTEELHQKFLEAIEIIGGIEKANPKVLVECLQEMRIEGITRSNVASHLQKHRINLEENQIPQQTQGNGWATAYGTLAPSLQGSDNVNTTIPSYLMNGPATLNQIQQNQYQNGFLTMNNNQIITNPPPPLPYLDHHHQQQHQSSPQFNYLMNNEELLQASGLSATDLELTYPSLPYDPQEYLINGYNYN</sequence>
<dbReference type="GO" id="GO:0005634">
    <property type="term" value="C:nucleus"/>
    <property type="evidence" value="ECO:0007669"/>
    <property type="project" value="UniProtKB-SubCell"/>
</dbReference>
<dbReference type="Gene3D" id="3.40.50.2300">
    <property type="match status" value="1"/>
</dbReference>
<evidence type="ECO:0000256" key="2">
    <source>
        <dbReference type="ARBA" id="ARBA00023012"/>
    </source>
</evidence>
<dbReference type="FunFam" id="1.10.10.60:FF:000007">
    <property type="entry name" value="Two-component response regulator"/>
    <property type="match status" value="1"/>
</dbReference>
<evidence type="ECO:0000256" key="4">
    <source>
        <dbReference type="ARBA" id="ARBA00023163"/>
    </source>
</evidence>
<gene>
    <name evidence="9" type="ORF">AT9943_LOCUS3416</name>
</gene>
<dbReference type="SUPFAM" id="SSF52172">
    <property type="entry name" value="CheY-like"/>
    <property type="match status" value="1"/>
</dbReference>
<feature type="domain" description="Response regulatory" evidence="8">
    <location>
        <begin position="35"/>
        <end position="160"/>
    </location>
</feature>
<evidence type="ECO:0000313" key="9">
    <source>
        <dbReference type="EMBL" id="CAD5315010.1"/>
    </source>
</evidence>
<dbReference type="CDD" id="cd17584">
    <property type="entry name" value="REC_typeB_ARR-like"/>
    <property type="match status" value="1"/>
</dbReference>
<keyword evidence="4" id="KW-0804">Transcription</keyword>
<dbReference type="PROSITE" id="PS50110">
    <property type="entry name" value="RESPONSE_REGULATORY"/>
    <property type="match status" value="1"/>
</dbReference>
<evidence type="ECO:0000256" key="3">
    <source>
        <dbReference type="ARBA" id="ARBA00023015"/>
    </source>
</evidence>
<dbReference type="EMBL" id="LR881466">
    <property type="protein sequence ID" value="CAD5315010.1"/>
    <property type="molecule type" value="Genomic_DNA"/>
</dbReference>
<dbReference type="Proteomes" id="UP000516314">
    <property type="component" value="Chromosome 1"/>
</dbReference>
<evidence type="ECO:0000256" key="1">
    <source>
        <dbReference type="ARBA" id="ARBA00004123"/>
    </source>
</evidence>
<name>A0A7G2E2M9_ARATH</name>
<dbReference type="AlphaFoldDB" id="A0A7G2E2M9"/>
<keyword evidence="3" id="KW-0805">Transcription regulation</keyword>
<dbReference type="InterPro" id="IPR001789">
    <property type="entry name" value="Sig_transdc_resp-reg_receiver"/>
</dbReference>
<dbReference type="Gene3D" id="1.10.10.60">
    <property type="entry name" value="Homeodomain-like"/>
    <property type="match status" value="1"/>
</dbReference>
<dbReference type="InterPro" id="IPR006447">
    <property type="entry name" value="Myb_dom_plants"/>
</dbReference>
<proteinExistence type="predicted"/>
<evidence type="ECO:0000256" key="5">
    <source>
        <dbReference type="ARBA" id="ARBA00023242"/>
    </source>
</evidence>
<dbReference type="SUPFAM" id="SSF46689">
    <property type="entry name" value="Homeodomain-like"/>
    <property type="match status" value="1"/>
</dbReference>
<dbReference type="PANTHER" id="PTHR43874">
    <property type="entry name" value="TWO-COMPONENT RESPONSE REGULATOR"/>
    <property type="match status" value="1"/>
</dbReference>
<protein>
    <submittedName>
        <fullName evidence="9">(thale cress) hypothetical protein</fullName>
    </submittedName>
</protein>